<sequence>VFEQFANQLSDDQQHTLQRFLRLQAKGSTQPREVIKQLAEQIAEQHPPHADALKAGLACLLNWDLREQLAALTCPLQVILGEKDNLIPLSIKERLPDYQPNARIDVMMGLGHAPFISDAEKCQSLIDQFIHE</sequence>
<evidence type="ECO:0000313" key="1">
    <source>
        <dbReference type="EMBL" id="KKK89279.1"/>
    </source>
</evidence>
<dbReference type="Gene3D" id="3.40.50.1820">
    <property type="entry name" value="alpha/beta hydrolase"/>
    <property type="match status" value="1"/>
</dbReference>
<accession>A0A0F9BF49</accession>
<reference evidence="1" key="1">
    <citation type="journal article" date="2015" name="Nature">
        <title>Complex archaea that bridge the gap between prokaryotes and eukaryotes.</title>
        <authorList>
            <person name="Spang A."/>
            <person name="Saw J.H."/>
            <person name="Jorgensen S.L."/>
            <person name="Zaremba-Niedzwiedzka K."/>
            <person name="Martijn J."/>
            <person name="Lind A.E."/>
            <person name="van Eijk R."/>
            <person name="Schleper C."/>
            <person name="Guy L."/>
            <person name="Ettema T.J."/>
        </authorList>
    </citation>
    <scope>NUCLEOTIDE SEQUENCE</scope>
</reference>
<dbReference type="InterPro" id="IPR029058">
    <property type="entry name" value="AB_hydrolase_fold"/>
</dbReference>
<feature type="non-terminal residue" evidence="1">
    <location>
        <position position="1"/>
    </location>
</feature>
<name>A0A0F9BF49_9ZZZZ</name>
<evidence type="ECO:0008006" key="2">
    <source>
        <dbReference type="Google" id="ProtNLM"/>
    </source>
</evidence>
<gene>
    <name evidence="1" type="ORF">LCGC14_2734690</name>
</gene>
<comment type="caution">
    <text evidence="1">The sequence shown here is derived from an EMBL/GenBank/DDBJ whole genome shotgun (WGS) entry which is preliminary data.</text>
</comment>
<organism evidence="1">
    <name type="scientific">marine sediment metagenome</name>
    <dbReference type="NCBI Taxonomy" id="412755"/>
    <lineage>
        <taxon>unclassified sequences</taxon>
        <taxon>metagenomes</taxon>
        <taxon>ecological metagenomes</taxon>
    </lineage>
</organism>
<proteinExistence type="predicted"/>
<protein>
    <recommendedName>
        <fullName evidence="2">AB hydrolase-1 domain-containing protein</fullName>
    </recommendedName>
</protein>
<dbReference type="SUPFAM" id="SSF53474">
    <property type="entry name" value="alpha/beta-Hydrolases"/>
    <property type="match status" value="1"/>
</dbReference>
<dbReference type="EMBL" id="LAZR01049601">
    <property type="protein sequence ID" value="KKK89279.1"/>
    <property type="molecule type" value="Genomic_DNA"/>
</dbReference>
<dbReference type="AlphaFoldDB" id="A0A0F9BF49"/>